<evidence type="ECO:0000313" key="1">
    <source>
        <dbReference type="EMBL" id="APG91133.1"/>
    </source>
</evidence>
<dbReference type="EMBL" id="CP013107">
    <property type="protein sequence ID" value="APG91133.1"/>
    <property type="molecule type" value="Genomic_DNA"/>
</dbReference>
<proteinExistence type="predicted"/>
<reference evidence="1 2" key="1">
    <citation type="submission" date="2015-10" db="EMBL/GenBank/DDBJ databases">
        <title>Genomic differences between typical nodule nitrogen-fixing rhizobial strains and those coming from bean seeds.</title>
        <authorList>
            <person name="Peralta H."/>
            <person name="Aguilar-Vera A."/>
            <person name="Diaz R."/>
            <person name="Mora Y."/>
            <person name="Martinez-Batallar G."/>
            <person name="Salazar E."/>
            <person name="Vargas-Lagunas C."/>
            <person name="Encarnacion S."/>
            <person name="Girard L."/>
            <person name="Mora J."/>
        </authorList>
    </citation>
    <scope>NUCLEOTIDE SEQUENCE [LARGE SCALE GENOMIC DNA]</scope>
    <source>
        <strain evidence="1 2">CFNEI 73</strain>
    </source>
</reference>
<evidence type="ECO:0000313" key="2">
    <source>
        <dbReference type="Proteomes" id="UP000182306"/>
    </source>
</evidence>
<accession>A0A1L3LM71</accession>
<name>A0A1L3LM71_9HYPH</name>
<dbReference type="Proteomes" id="UP000182306">
    <property type="component" value="Chromosome"/>
</dbReference>
<dbReference type="KEGG" id="same:SAMCFNEI73_Ch1844"/>
<organism evidence="1 2">
    <name type="scientific">Sinorhizobium americanum</name>
    <dbReference type="NCBI Taxonomy" id="194963"/>
    <lineage>
        <taxon>Bacteria</taxon>
        <taxon>Pseudomonadati</taxon>
        <taxon>Pseudomonadota</taxon>
        <taxon>Alphaproteobacteria</taxon>
        <taxon>Hyphomicrobiales</taxon>
        <taxon>Rhizobiaceae</taxon>
        <taxon>Sinorhizobium/Ensifer group</taxon>
        <taxon>Sinorhizobium</taxon>
    </lineage>
</organism>
<dbReference type="AlphaFoldDB" id="A0A1L3LM71"/>
<sequence length="97" mass="10791">MDVQLRGFLAEEERNQGQFPIYTANLSSIGSLGPITKELVLFYGMVNAVYLTIKRAEIGDYDTYTPAEKADLIEGEITIWRAAIDSGKKLSETLLAF</sequence>
<keyword evidence="2" id="KW-1185">Reference proteome</keyword>
<protein>
    <submittedName>
        <fullName evidence="1">Uncharacterized protein</fullName>
    </submittedName>
</protein>
<gene>
    <name evidence="1" type="ORF">SAMCFNEI73_Ch1844</name>
</gene>